<dbReference type="Gene3D" id="3.30.710.10">
    <property type="entry name" value="Potassium Channel Kv1.1, Chain A"/>
    <property type="match status" value="1"/>
</dbReference>
<feature type="region of interest" description="Disordered" evidence="1">
    <location>
        <begin position="187"/>
        <end position="218"/>
    </location>
</feature>
<feature type="domain" description="BTB" evidence="2">
    <location>
        <begin position="238"/>
        <end position="267"/>
    </location>
</feature>
<dbReference type="InterPro" id="IPR000210">
    <property type="entry name" value="BTB/POZ_dom"/>
</dbReference>
<evidence type="ECO:0000256" key="1">
    <source>
        <dbReference type="SAM" id="MobiDB-lite"/>
    </source>
</evidence>
<evidence type="ECO:0000313" key="4">
    <source>
        <dbReference type="WBParaSite" id="EEL_0000083501-mRNA-1"/>
    </source>
</evidence>
<sequence length="533" mass="61352">MANFIKKIVDRARSRSKSPVKYQRNDYELWKQMNQQQQQQQLQLQQSSHYEPPTGMIDYFLHPTYEPQIQIHVTIFYLALNQKLAEQFPHFFLSPYHFADLQETHEWDLHQVDMSPHSTASHQSDIIHPNKELIIPRRSSPTHSDLADKHNEIFDSLSTPANHWDYHSNTSMMSIQQKDFNLKKAHITRPRSISPPKTPRTSLDEVSKKSRSKSPTKRFPQISETLDYLSPQCQLGGCSATLIVQDTKFLVCKHQLSHVSDYFRALFLANKSVPISGAYHNSCDEFAVVVSSFKHPPPAVQFKWFLENAIQTSIFNDITDDTLETCMRLSKRFRAKSLEMKCARYIQLNVTKRAPMVALCWLNWVLKHKFDRTTHDACLPCVATASVQCLEEHRNLISERLLADLLAAKLRTLYDQAVSVFQTIHSMDHFSVDVAQCPSCGRQREHGKVRIQASPCRLSFPSHRKMVGCERCLREYGCNLSGKGHKELQACYQCEHGLVTLNDYTADCHCQIPLLASHLRGLQTHFLPLASNH</sequence>
<name>A0A158Q6X2_9BILA</name>
<organism evidence="3 4">
    <name type="scientific">Elaeophora elaphi</name>
    <dbReference type="NCBI Taxonomy" id="1147741"/>
    <lineage>
        <taxon>Eukaryota</taxon>
        <taxon>Metazoa</taxon>
        <taxon>Ecdysozoa</taxon>
        <taxon>Nematoda</taxon>
        <taxon>Chromadorea</taxon>
        <taxon>Rhabditida</taxon>
        <taxon>Spirurina</taxon>
        <taxon>Spiruromorpha</taxon>
        <taxon>Filarioidea</taxon>
        <taxon>Onchocercidae</taxon>
        <taxon>Elaeophora</taxon>
    </lineage>
</organism>
<evidence type="ECO:0000259" key="2">
    <source>
        <dbReference type="PROSITE" id="PS50097"/>
    </source>
</evidence>
<keyword evidence="3" id="KW-1185">Reference proteome</keyword>
<dbReference type="PANTHER" id="PTHR22743">
    <property type="entry name" value="MEPRIN/TRAF-LIKE MATH FAMILY-C.ELEGANS"/>
    <property type="match status" value="1"/>
</dbReference>
<reference evidence="4" key="1">
    <citation type="submission" date="2016-04" db="UniProtKB">
        <authorList>
            <consortium name="WormBaseParasite"/>
        </authorList>
    </citation>
    <scope>IDENTIFICATION</scope>
</reference>
<dbReference type="WBParaSite" id="EEL_0000083501-mRNA-1">
    <property type="protein sequence ID" value="EEL_0000083501-mRNA-1"/>
    <property type="gene ID" value="EEL_0000083501"/>
</dbReference>
<dbReference type="AlphaFoldDB" id="A0A158Q6X2"/>
<dbReference type="InterPro" id="IPR011333">
    <property type="entry name" value="SKP1/BTB/POZ_sf"/>
</dbReference>
<dbReference type="PROSITE" id="PS50097">
    <property type="entry name" value="BTB"/>
    <property type="match status" value="1"/>
</dbReference>
<proteinExistence type="predicted"/>
<dbReference type="SUPFAM" id="SSF54695">
    <property type="entry name" value="POZ domain"/>
    <property type="match status" value="1"/>
</dbReference>
<dbReference type="PANTHER" id="PTHR22743:SF171">
    <property type="entry name" value="BTB DOMAIN-CONTAINING PROTEIN"/>
    <property type="match status" value="1"/>
</dbReference>
<dbReference type="Proteomes" id="UP000050640">
    <property type="component" value="Unplaced"/>
</dbReference>
<dbReference type="InterPro" id="IPR052664">
    <property type="entry name" value="BTB-MATH_domain_protein"/>
</dbReference>
<protein>
    <submittedName>
        <fullName evidence="4">BTB domain-containing protein</fullName>
    </submittedName>
</protein>
<evidence type="ECO:0000313" key="3">
    <source>
        <dbReference type="Proteomes" id="UP000050640"/>
    </source>
</evidence>
<accession>A0A158Q6X2</accession>